<dbReference type="EMBL" id="BK016119">
    <property type="protein sequence ID" value="DAF96591.1"/>
    <property type="molecule type" value="Genomic_DNA"/>
</dbReference>
<feature type="region of interest" description="Disordered" evidence="1">
    <location>
        <begin position="1"/>
        <end position="25"/>
    </location>
</feature>
<evidence type="ECO:0000313" key="2">
    <source>
        <dbReference type="EMBL" id="DAF96591.1"/>
    </source>
</evidence>
<organism evidence="2">
    <name type="scientific">Inoviridae sp. ctTUL13</name>
    <dbReference type="NCBI Taxonomy" id="2825782"/>
    <lineage>
        <taxon>Viruses</taxon>
        <taxon>Monodnaviria</taxon>
        <taxon>Loebvirae</taxon>
        <taxon>Hofneiviricota</taxon>
        <taxon>Faserviricetes</taxon>
        <taxon>Tubulavirales</taxon>
        <taxon>Inoviridae</taxon>
    </lineage>
</organism>
<reference evidence="2" key="1">
    <citation type="journal article" date="2021" name="Proc. Natl. Acad. Sci. U.S.A.">
        <title>A Catalog of Tens of Thousands of Viruses from Human Metagenomes Reveals Hidden Associations with Chronic Diseases.</title>
        <authorList>
            <person name="Tisza M.J."/>
            <person name="Buck C.B."/>
        </authorList>
    </citation>
    <scope>NUCLEOTIDE SEQUENCE</scope>
    <source>
        <strain evidence="2">CtTUL13</strain>
    </source>
</reference>
<protein>
    <submittedName>
        <fullName evidence="2">Uncharacterized protein</fullName>
    </submittedName>
</protein>
<evidence type="ECO:0000256" key="1">
    <source>
        <dbReference type="SAM" id="MobiDB-lite"/>
    </source>
</evidence>
<name>A0A8S5UQ45_9VIRU</name>
<sequence length="67" mass="7073">MQSAARSVGARVPAPPRITGSQGEPNFYELASKNVGFAPPAKTLRAVCVMWGALSPFTSGRALRGRE</sequence>
<proteinExistence type="predicted"/>
<accession>A0A8S5UQ45</accession>